<sequence>MVPATTVDDDTLQSVRSSCDRCRFYKLKCTVPTQPESEGPLPCERCSRAKVPCVFGRRRRAARIAEANHKLQQQRQQQQQQISATPSTAPAMPTTMLPTPPSLTSPTATPVTDTTSAGSTGAWGLPPQQGFYLGDLYALNTTNVPGYGSQQQHQSGGAIFPWDWSQHGFGLDDTCMLEATDLMGNIPPEQGGTSQSPTLFAMTPTSMQQQPTTDDIGPMAAVRGDTRPGEDGSNSPAPGLWPLLLALTAEMQQTLKMLEEGSWRLGGGDEGSENNFDNYPVGTVLHLLQEFGAVAGPVIREAASAGEAVTASSSVKERNFASGVTASDGGDNVDMREKGQAPHTSERVSEDVEAAGTAGPTEYGTAVNTATIMLILGGYMCLSHICNTVLGHFHTYLSRIPSGASYPDVPGQVGGSGGGGGGATRSASTTSPTLKLGELPCFSAAPDLGKIHNALNMVLAAMGGVEEQLGAGGVVARNLVVSALVSHETVDGTYGELEDRYRKLDERVQSVKLLLREKIGL</sequence>
<evidence type="ECO:0000313" key="9">
    <source>
        <dbReference type="Proteomes" id="UP001278766"/>
    </source>
</evidence>
<evidence type="ECO:0000313" key="8">
    <source>
        <dbReference type="EMBL" id="KAK3290186.1"/>
    </source>
</evidence>
<keyword evidence="5" id="KW-0539">Nucleus</keyword>
<gene>
    <name evidence="8" type="ORF">B0H64DRAFT_453187</name>
</gene>
<evidence type="ECO:0000256" key="4">
    <source>
        <dbReference type="ARBA" id="ARBA00023163"/>
    </source>
</evidence>
<keyword evidence="9" id="KW-1185">Reference proteome</keyword>
<keyword evidence="4" id="KW-0804">Transcription</keyword>
<dbReference type="InterPro" id="IPR036864">
    <property type="entry name" value="Zn2-C6_fun-type_DNA-bd_sf"/>
</dbReference>
<feature type="compositionally biased region" description="Low complexity" evidence="6">
    <location>
        <begin position="104"/>
        <end position="117"/>
    </location>
</feature>
<evidence type="ECO:0000259" key="7">
    <source>
        <dbReference type="PROSITE" id="PS50048"/>
    </source>
</evidence>
<reference evidence="8" key="1">
    <citation type="journal article" date="2023" name="Mol. Phylogenet. Evol.">
        <title>Genome-scale phylogeny and comparative genomics of the fungal order Sordariales.</title>
        <authorList>
            <person name="Hensen N."/>
            <person name="Bonometti L."/>
            <person name="Westerberg I."/>
            <person name="Brannstrom I.O."/>
            <person name="Guillou S."/>
            <person name="Cros-Aarteil S."/>
            <person name="Calhoun S."/>
            <person name="Haridas S."/>
            <person name="Kuo A."/>
            <person name="Mondo S."/>
            <person name="Pangilinan J."/>
            <person name="Riley R."/>
            <person name="LaButti K."/>
            <person name="Andreopoulos B."/>
            <person name="Lipzen A."/>
            <person name="Chen C."/>
            <person name="Yan M."/>
            <person name="Daum C."/>
            <person name="Ng V."/>
            <person name="Clum A."/>
            <person name="Steindorff A."/>
            <person name="Ohm R.A."/>
            <person name="Martin F."/>
            <person name="Silar P."/>
            <person name="Natvig D.O."/>
            <person name="Lalanne C."/>
            <person name="Gautier V."/>
            <person name="Ament-Velasquez S.L."/>
            <person name="Kruys A."/>
            <person name="Hutchinson M.I."/>
            <person name="Powell A.J."/>
            <person name="Barry K."/>
            <person name="Miller A.N."/>
            <person name="Grigoriev I.V."/>
            <person name="Debuchy R."/>
            <person name="Gladieux P."/>
            <person name="Hiltunen Thoren M."/>
            <person name="Johannesson H."/>
        </authorList>
    </citation>
    <scope>NUCLEOTIDE SEQUENCE</scope>
    <source>
        <strain evidence="8">CBS 168.71</strain>
    </source>
</reference>
<accession>A0AAE0H5D3</accession>
<feature type="domain" description="Zn(2)-C6 fungal-type" evidence="7">
    <location>
        <begin position="18"/>
        <end position="55"/>
    </location>
</feature>
<dbReference type="CDD" id="cd00067">
    <property type="entry name" value="GAL4"/>
    <property type="match status" value="1"/>
</dbReference>
<reference evidence="8" key="2">
    <citation type="submission" date="2023-06" db="EMBL/GenBank/DDBJ databases">
        <authorList>
            <consortium name="Lawrence Berkeley National Laboratory"/>
            <person name="Haridas S."/>
            <person name="Hensen N."/>
            <person name="Bonometti L."/>
            <person name="Westerberg I."/>
            <person name="Brannstrom I.O."/>
            <person name="Guillou S."/>
            <person name="Cros-Aarteil S."/>
            <person name="Calhoun S."/>
            <person name="Kuo A."/>
            <person name="Mondo S."/>
            <person name="Pangilinan J."/>
            <person name="Riley R."/>
            <person name="Labutti K."/>
            <person name="Andreopoulos B."/>
            <person name="Lipzen A."/>
            <person name="Chen C."/>
            <person name="Yanf M."/>
            <person name="Daum C."/>
            <person name="Ng V."/>
            <person name="Clum A."/>
            <person name="Steindorff A."/>
            <person name="Ohm R."/>
            <person name="Martin F."/>
            <person name="Silar P."/>
            <person name="Natvig D."/>
            <person name="Lalanne C."/>
            <person name="Gautier V."/>
            <person name="Ament-Velasquez S.L."/>
            <person name="Kruys A."/>
            <person name="Hutchinson M.I."/>
            <person name="Powell A.J."/>
            <person name="Barry K."/>
            <person name="Miller A.N."/>
            <person name="Grigoriev I.V."/>
            <person name="Debuchy R."/>
            <person name="Gladieux P."/>
            <person name="Thoren M.H."/>
            <person name="Johannesson H."/>
        </authorList>
    </citation>
    <scope>NUCLEOTIDE SEQUENCE</scope>
    <source>
        <strain evidence="8">CBS 168.71</strain>
    </source>
</reference>
<dbReference type="PROSITE" id="PS50048">
    <property type="entry name" value="ZN2_CY6_FUNGAL_2"/>
    <property type="match status" value="1"/>
</dbReference>
<feature type="compositionally biased region" description="Basic and acidic residues" evidence="6">
    <location>
        <begin position="333"/>
        <end position="350"/>
    </location>
</feature>
<feature type="region of interest" description="Disordered" evidence="6">
    <location>
        <begin position="68"/>
        <end position="123"/>
    </location>
</feature>
<dbReference type="InterPro" id="IPR001138">
    <property type="entry name" value="Zn2Cys6_DnaBD"/>
</dbReference>
<evidence type="ECO:0000256" key="2">
    <source>
        <dbReference type="ARBA" id="ARBA00023015"/>
    </source>
</evidence>
<dbReference type="GeneID" id="87844179"/>
<dbReference type="PANTHER" id="PTHR31845:SF10">
    <property type="entry name" value="ZN(II)2CYS6 TRANSCRIPTION FACTOR (EUROFUNG)"/>
    <property type="match status" value="1"/>
</dbReference>
<dbReference type="GO" id="GO:0005634">
    <property type="term" value="C:nucleus"/>
    <property type="evidence" value="ECO:0007669"/>
    <property type="project" value="UniProtKB-SubCell"/>
</dbReference>
<keyword evidence="2" id="KW-0805">Transcription regulation</keyword>
<keyword evidence="3" id="KW-0238">DNA-binding</keyword>
<evidence type="ECO:0000256" key="3">
    <source>
        <dbReference type="ARBA" id="ARBA00023125"/>
    </source>
</evidence>
<feature type="region of interest" description="Disordered" evidence="6">
    <location>
        <begin position="320"/>
        <end position="361"/>
    </location>
</feature>
<comment type="caution">
    <text evidence="8">The sequence shown here is derived from an EMBL/GenBank/DDBJ whole genome shotgun (WGS) entry which is preliminary data.</text>
</comment>
<dbReference type="SUPFAM" id="SSF57701">
    <property type="entry name" value="Zn2/Cys6 DNA-binding domain"/>
    <property type="match status" value="1"/>
</dbReference>
<dbReference type="GO" id="GO:0008270">
    <property type="term" value="F:zinc ion binding"/>
    <property type="evidence" value="ECO:0007669"/>
    <property type="project" value="InterPro"/>
</dbReference>
<dbReference type="PANTHER" id="PTHR31845">
    <property type="entry name" value="FINGER DOMAIN PROTEIN, PUTATIVE-RELATED"/>
    <property type="match status" value="1"/>
</dbReference>
<dbReference type="InterPro" id="IPR051089">
    <property type="entry name" value="prtT"/>
</dbReference>
<feature type="compositionally biased region" description="Gly residues" evidence="6">
    <location>
        <begin position="412"/>
        <end position="423"/>
    </location>
</feature>
<dbReference type="RefSeq" id="XP_062653700.1">
    <property type="nucleotide sequence ID" value="XM_062807231.1"/>
</dbReference>
<protein>
    <recommendedName>
        <fullName evidence="7">Zn(2)-C6 fungal-type domain-containing protein</fullName>
    </recommendedName>
</protein>
<evidence type="ECO:0000256" key="6">
    <source>
        <dbReference type="SAM" id="MobiDB-lite"/>
    </source>
</evidence>
<dbReference type="Gene3D" id="4.10.240.10">
    <property type="entry name" value="Zn(2)-C6 fungal-type DNA-binding domain"/>
    <property type="match status" value="1"/>
</dbReference>
<dbReference type="SMART" id="SM00066">
    <property type="entry name" value="GAL4"/>
    <property type="match status" value="1"/>
</dbReference>
<evidence type="ECO:0000256" key="5">
    <source>
        <dbReference type="ARBA" id="ARBA00023242"/>
    </source>
</evidence>
<dbReference type="GO" id="GO:0000981">
    <property type="term" value="F:DNA-binding transcription factor activity, RNA polymerase II-specific"/>
    <property type="evidence" value="ECO:0007669"/>
    <property type="project" value="InterPro"/>
</dbReference>
<feature type="region of interest" description="Disordered" evidence="6">
    <location>
        <begin position="412"/>
        <end position="431"/>
    </location>
</feature>
<dbReference type="EMBL" id="JAUEPN010000015">
    <property type="protein sequence ID" value="KAK3290186.1"/>
    <property type="molecule type" value="Genomic_DNA"/>
</dbReference>
<proteinExistence type="predicted"/>
<dbReference type="Pfam" id="PF00172">
    <property type="entry name" value="Zn_clus"/>
    <property type="match status" value="1"/>
</dbReference>
<name>A0AAE0H5D3_9PEZI</name>
<organism evidence="8 9">
    <name type="scientific">Chaetomium fimeti</name>
    <dbReference type="NCBI Taxonomy" id="1854472"/>
    <lineage>
        <taxon>Eukaryota</taxon>
        <taxon>Fungi</taxon>
        <taxon>Dikarya</taxon>
        <taxon>Ascomycota</taxon>
        <taxon>Pezizomycotina</taxon>
        <taxon>Sordariomycetes</taxon>
        <taxon>Sordariomycetidae</taxon>
        <taxon>Sordariales</taxon>
        <taxon>Chaetomiaceae</taxon>
        <taxon>Chaetomium</taxon>
    </lineage>
</organism>
<dbReference type="Proteomes" id="UP001278766">
    <property type="component" value="Unassembled WGS sequence"/>
</dbReference>
<dbReference type="AlphaFoldDB" id="A0AAE0H5D3"/>
<evidence type="ECO:0000256" key="1">
    <source>
        <dbReference type="ARBA" id="ARBA00004123"/>
    </source>
</evidence>
<dbReference type="GO" id="GO:0000976">
    <property type="term" value="F:transcription cis-regulatory region binding"/>
    <property type="evidence" value="ECO:0007669"/>
    <property type="project" value="TreeGrafter"/>
</dbReference>
<feature type="compositionally biased region" description="Low complexity" evidence="6">
    <location>
        <begin position="73"/>
        <end position="97"/>
    </location>
</feature>
<comment type="subcellular location">
    <subcellularLocation>
        <location evidence="1">Nucleus</location>
    </subcellularLocation>
</comment>